<dbReference type="SMR" id="A0A1V6LQE0"/>
<dbReference type="InterPro" id="IPR007110">
    <property type="entry name" value="Ig-like_dom"/>
</dbReference>
<protein>
    <recommendedName>
        <fullName evidence="2">Ig-like domain-containing protein</fullName>
    </recommendedName>
</protein>
<dbReference type="NCBIfam" id="NF012196">
    <property type="entry name" value="Ig_like_ice"/>
    <property type="match status" value="1"/>
</dbReference>
<feature type="compositionally biased region" description="Acidic residues" evidence="1">
    <location>
        <begin position="1545"/>
        <end position="1564"/>
    </location>
</feature>
<dbReference type="Gene3D" id="2.60.40.10">
    <property type="entry name" value="Immunoglobulins"/>
    <property type="match status" value="11"/>
</dbReference>
<dbReference type="PANTHER" id="PTHR10199:SF119">
    <property type="entry name" value="RE20510P"/>
    <property type="match status" value="1"/>
</dbReference>
<dbReference type="GO" id="GO:0005509">
    <property type="term" value="F:calcium ion binding"/>
    <property type="evidence" value="ECO:0007669"/>
    <property type="project" value="InterPro"/>
</dbReference>
<feature type="compositionally biased region" description="Acidic residues" evidence="1">
    <location>
        <begin position="1782"/>
        <end position="1791"/>
    </location>
</feature>
<dbReference type="Gene3D" id="2.60.40.2700">
    <property type="match status" value="1"/>
</dbReference>
<feature type="compositionally biased region" description="Polar residues" evidence="1">
    <location>
        <begin position="1763"/>
        <end position="1772"/>
    </location>
</feature>
<dbReference type="InterPro" id="IPR013783">
    <property type="entry name" value="Ig-like_fold"/>
</dbReference>
<feature type="region of interest" description="Disordered" evidence="1">
    <location>
        <begin position="2294"/>
        <end position="2318"/>
    </location>
</feature>
<feature type="compositionally biased region" description="Low complexity" evidence="1">
    <location>
        <begin position="1565"/>
        <end position="1581"/>
    </location>
</feature>
<dbReference type="InterPro" id="IPR018247">
    <property type="entry name" value="EF_Hand_1_Ca_BS"/>
</dbReference>
<feature type="compositionally biased region" description="Acidic residues" evidence="1">
    <location>
        <begin position="1749"/>
        <end position="1762"/>
    </location>
</feature>
<proteinExistence type="predicted"/>
<reference evidence="3 4" key="1">
    <citation type="submission" date="2016-12" db="EMBL/GenBank/DDBJ databases">
        <authorList>
            <person name="Song W.-J."/>
            <person name="Kurnit D.M."/>
        </authorList>
    </citation>
    <scope>NUCLEOTIDE SEQUENCE [LARGE SCALE GENOMIC DNA]</scope>
    <source>
        <strain evidence="3 4">HSG9</strain>
    </source>
</reference>
<feature type="compositionally biased region" description="Polar residues" evidence="1">
    <location>
        <begin position="1824"/>
        <end position="1838"/>
    </location>
</feature>
<dbReference type="SUPFAM" id="SSF103647">
    <property type="entry name" value="TSP type-3 repeat"/>
    <property type="match status" value="2"/>
</dbReference>
<feature type="compositionally biased region" description="Polar residues" evidence="1">
    <location>
        <begin position="2302"/>
        <end position="2311"/>
    </location>
</feature>
<dbReference type="NCBIfam" id="NF033510">
    <property type="entry name" value="Ca_tandemer"/>
    <property type="match status" value="10"/>
</dbReference>
<dbReference type="PROSITE" id="PS00018">
    <property type="entry name" value="EF_HAND_1"/>
    <property type="match status" value="1"/>
</dbReference>
<organism evidence="3 4">
    <name type="scientific">Croceivirga radicis</name>
    <dbReference type="NCBI Taxonomy" id="1929488"/>
    <lineage>
        <taxon>Bacteria</taxon>
        <taxon>Pseudomonadati</taxon>
        <taxon>Bacteroidota</taxon>
        <taxon>Flavobacteriia</taxon>
        <taxon>Flavobacteriales</taxon>
        <taxon>Flavobacteriaceae</taxon>
        <taxon>Croceivirga</taxon>
    </lineage>
</organism>
<name>A0A1V6LQE0_9FLAO</name>
<evidence type="ECO:0000313" key="4">
    <source>
        <dbReference type="Proteomes" id="UP000191680"/>
    </source>
</evidence>
<comment type="caution">
    <text evidence="3">The sequence shown here is derived from an EMBL/GenBank/DDBJ whole genome shotgun (WGS) entry which is preliminary data.</text>
</comment>
<dbReference type="PANTHER" id="PTHR10199">
    <property type="entry name" value="THROMBOSPONDIN"/>
    <property type="match status" value="1"/>
</dbReference>
<dbReference type="RefSeq" id="WP_080319411.1">
    <property type="nucleotide sequence ID" value="NZ_MTBC01000007.1"/>
</dbReference>
<dbReference type="OrthoDB" id="9805017at2"/>
<feature type="region of interest" description="Disordered" evidence="1">
    <location>
        <begin position="1541"/>
        <end position="1855"/>
    </location>
</feature>
<dbReference type="EMBL" id="MTBC01000007">
    <property type="protein sequence ID" value="OQD42415.1"/>
    <property type="molecule type" value="Genomic_DNA"/>
</dbReference>
<dbReference type="InterPro" id="IPR028974">
    <property type="entry name" value="TSP_type-3_rpt"/>
</dbReference>
<evidence type="ECO:0000256" key="1">
    <source>
        <dbReference type="SAM" id="MobiDB-lite"/>
    </source>
</evidence>
<accession>A0A1V6LQE0</accession>
<dbReference type="Proteomes" id="UP000191680">
    <property type="component" value="Unassembled WGS sequence"/>
</dbReference>
<dbReference type="Gene3D" id="4.10.1080.10">
    <property type="entry name" value="TSP type-3 repeat"/>
    <property type="match status" value="1"/>
</dbReference>
<feature type="region of interest" description="Disordered" evidence="1">
    <location>
        <begin position="2551"/>
        <end position="2586"/>
    </location>
</feature>
<dbReference type="InterPro" id="IPR010221">
    <property type="entry name" value="VCBS_dom"/>
</dbReference>
<dbReference type="PROSITE" id="PS50835">
    <property type="entry name" value="IG_LIKE"/>
    <property type="match status" value="1"/>
</dbReference>
<feature type="non-terminal residue" evidence="3">
    <location>
        <position position="3154"/>
    </location>
</feature>
<gene>
    <name evidence="3" type="ORF">BUL40_11675</name>
</gene>
<sequence>MRKNTPQNLKAIWFLVAVFMFLLPVKATENNKLNTDKDPLDLTSVFYAPPVIDLNGFTTGVNHEVNYQASTSSVAFISFSPTLTSDTGTILSATIDVANNTDATEIMYHTTDGFIYSLGATNAPRNYTYAGSTIRVTHNLTSFTITEAFGNPIPNADFLSFLGDFAYGNLTNTPTVAPRTITVNVTDASLNTSSAVTTMRVYSELPAATDDTNSTLANNPGTVSGNVLTDGADTGTGIFVSEVDVYPAQVGNAYQTLYGTFIINANGTYTYDVDNANPAVTGLKNGESIQDIVSYTVEDAAGIFDYGILTITINGVDDAPVALDNTNQINVVTEANVSGNIITDIGVDGADFVDRGLSQLIWENEFSAPGGVFNGFSAPVNGQTRTISGVNLNFTTTDISNIGVPDQNQTVVQTGTNGGHTGYLLFAIDAATNPSNATQLIIDFSEPVFNLGFLVTDIDFSQGTSWQDQMQINGSLGGNPSNYTFTTTAGVVVAGNDTYYGTGNAIASDATGNINVFFEEPIDQLVLSYNYGPDATDADQGYQIAGISDIYWQGDNPNIVISEIDASAANVNTTYTGTYGTIIVNSDGSYTYTPDTTNPAVAGLLVGDTLTETFLYRLSDGSNSDTANLIITLNGTNVDTDGDGTVDNLDLDEDNDGILDINEFDCPAGYIDLGTTFSDNINTNGSIVNTYNYNGVTGTFSYELLNNAVWNNGVNSAGPTAGIDGNYVNVQPTNTSFLPQYIYPKDANNIDAAVYTFTFDTPIQISEFKWGGLDNADRADFSASLNGNNVPLEISNININPANITISNQSVVSLSAGANAPNNSISVSSKGAVDTIIIVTGKNDGRAGNVTMQFYEFTYCIAVDTDLDGTPDYLDLDSDNDGCFDTVEAGHIDNDLDGEVDGSGYDSNGQVTGASTAYSGNTTGTTLAVQKTIDTAPANQATVDGANATFEVVASALSASSFSNGTPNYDTNVNGGLNFQWFVSTDGGSNFNILSGETASTLNLTNVTLGMNGNIYRVVVSHSDNICPIEAQAILTVTPAPTITILTPIEGDNIVNSIEDGDVTISGTTTDVEDGQIVTVTFSDGTNTVTTTATVAGNTWTATDADISGLDNGTVTVTADVTDVAGNPATDNDPVTLDNTLPTIDITTPIEGDNIVNASEDGDVTISGTTTDVEDGQIVTVTFSDGTNTVTTTATVTGNTWTATDADISGLDNGTITVTADVTDIVGNPATDNDPITLDNTIPNIDITTPIEGDNIVNASEDNDVTISGTTTDVEDGQIVTVTFSDGTNTVTTTAIVSGNTWTATDADISGLDNGTVTVTADVTDVAGNPATDNDPITLDNTLPTIDITTPIEGDNIVNASEDGDVTVSGTTTDVEDGQIVTVTFSDGTNTVTTTTTVSGNTWTATDADISGLDNGTITVTADVTDVAGNPTSDANIITLDNTPPNPVLTIDDVTADNLLSADERNGNIAITGTVTGDFNTGDTVTISINGTNYTGTVTPGGLFSITVPGTELAADPDMTIDGSITTTDVNGNSNTAIASKTYDLDNDGDGVPDSTDTDDDNDGVPDGTDNAPLDPSSCQDLDGDGCDDCSATASNDFTPGPNFDTANDGEDTDGDGLCNSFDEDDDNDGIPDVVETTADFDNDGVPNSLDLDSDNDGIPDIVETGNASLDSNGNGKIDDTESPAGTNGIPDSAEDGGTDGNGVSNVPVDSDGSGSPNYLDIDSDNDGILDTVEAQADGSLTQPTGTDTDADGIDDAFDTDESGSFITAPINSDSDPHPDYLDLDSDDDGIVDNIEWQSTSSYLPPSADSDGNGLADNYETAAGSGQSINQPVNSDGQDNPDFRDTDSDNDGLSDYIEAYDTDADNTADTSPLNVDTDNDGLDDAFDNSISAPNGIEDTNGATNNGQVATDFPNDQDPFTAEVDFRDENVHLTPIDTDGDGYNDDVDIDDDNDGILDYVESLGFEPTNTQGDDCGIPPGSFTNGTYIGGTGLGAGTVNAQYRFSNVVTSSLGVLDAIVTITEMDANVTFNTIDSNAIGSDDAWQPSFDINGIAGDTGSVTFSITLVAAGTNFQVNLSRFGGAIYDIDGADVNESVTLARPGLYALDSNTLINTSENLATGTVTFNGPNQSWAGVDFGPRLAMYFNYYETYEFRITFTGELLAGAVDNSYLGSVLFQTCDINGLFDPSNTTSSNNTAGTPTGVTSGPGTAPVFVVNDGIDSDNDGISDDLDIDSDNDGIPDNVEAQLTSAYTAPGTADSDFDGLLDAYEGTGDQGLSAIDTDADGILDYLDTDSDNDGKTDTQEAGFTTAPNNLDADGDGLLNGYDDVDTTGGVYDSNDDQNNGAIDLPNNDVITTTEVDYREAAIDDNDNDGIADSIDLDDDNDGILDTVESTTGTDPSADDDADGIENYRDTDFGPDTNSDGIVDLFDTDLDGVPNHFDLDADNDGIYDAVEAGHDQAHTNGLVDGAVGTDGIPNTVQAAGQQNSGAVNYTLSDSESTADGTPDYLELDADNDGCNDVTEAGFTDGDGDGILGESPLVVDANGLVTGTNVSDGYTEPANVDSATDPNYDFQQPGTTPSITNTANQPQDVLTNGSTPETFAVTANGSNLTYQWEVDNQLGGGFVAIDDANATDIYTGSTTAVLTLNGITASENGYVYRVIITDASFGCSPLTSATATLTVDVTAPVITIDVVAGDDVINAVEDDAPVTISGTTDAEDGQIVTVVVNGNSYTATVTGGTWSLDIPAVDAQALDALETITADVTDLAGNAATQATRDIEHDVLAVINITTPIEGDNIVNASEDGDVTISGTTTDVEDGQIVTVTFSDGTNTVTTTATVAGNTWTATDADISGLDNGTVTVTANVTDLAGNPATDNDPVTLDNTLPTIDIDLPIEGDNIVNASEDGDVTISGTTTDVEDGQVVTVTFSDGTNTVTTTATVAGNTWTATDADISGLDNGTVTVTADVTDVAGNPATDNDPITLDNTLPTIDITTPIEGDNIVNASEDGDVTISGTTTDVEDGQIVTVTFSDGTNTVTTTATVAGNTWTATDADISGLDNGTVTVTANVTDVAGNPATDNDPITLDNTVPTIDIDLPIEGDNIVNASEDNDVTISGTTTDVEDGQIVTVTFSDGTNTVTTTATVAGNTWTATDADISGL</sequence>
<feature type="compositionally biased region" description="Polar residues" evidence="1">
    <location>
        <begin position="1666"/>
        <end position="1675"/>
    </location>
</feature>
<feature type="region of interest" description="Disordered" evidence="1">
    <location>
        <begin position="2189"/>
        <end position="2208"/>
    </location>
</feature>
<dbReference type="NCBIfam" id="TIGR01965">
    <property type="entry name" value="VCBS_repeat"/>
    <property type="match status" value="2"/>
</dbReference>
<evidence type="ECO:0000259" key="2">
    <source>
        <dbReference type="PROSITE" id="PS50835"/>
    </source>
</evidence>
<dbReference type="InterPro" id="IPR049826">
    <property type="entry name" value="Ig-like_ice"/>
</dbReference>
<evidence type="ECO:0000313" key="3">
    <source>
        <dbReference type="EMBL" id="OQD42415.1"/>
    </source>
</evidence>
<feature type="domain" description="Ig-like" evidence="2">
    <location>
        <begin position="2578"/>
        <end position="2679"/>
    </location>
</feature>
<keyword evidence="4" id="KW-1185">Reference proteome</keyword>
<feature type="compositionally biased region" description="Polar residues" evidence="1">
    <location>
        <begin position="2562"/>
        <end position="2586"/>
    </location>
</feature>